<dbReference type="CTD" id="23704"/>
<dbReference type="PANTHER" id="PTHR15282:SF9">
    <property type="entry name" value="POTASSIUM VOLTAGE-GATED CHANNEL SUBFAMILY E MEMBER 4"/>
    <property type="match status" value="1"/>
</dbReference>
<dbReference type="GO" id="GO:0015459">
    <property type="term" value="F:potassium channel regulator activity"/>
    <property type="evidence" value="ECO:0007669"/>
    <property type="project" value="TreeGrafter"/>
</dbReference>
<reference evidence="8" key="1">
    <citation type="submission" date="2025-08" db="UniProtKB">
        <authorList>
            <consortium name="RefSeq"/>
        </authorList>
    </citation>
    <scope>IDENTIFICATION</scope>
    <source>
        <tissue evidence="8">Liver</tissue>
    </source>
</reference>
<sequence length="194" mass="21362">MHCLLRDLGSTALFADSRSTFLPRALMFAMEHPNTTQSVPAAENSGSVVSLSEKNGGNGNEYFYVLIVMSFYGIFLLGIMLGYMNSKRKEKKSNLLLLYKDEQREWGQAMKPLPTVSGLRSVQFPMMISMLQDSMVPAFSCTLCSVEGSSESSLPDVHLTIEEEIPVDEPGESVETALLNDSSEGSLESIHQHS</sequence>
<dbReference type="GO" id="GO:0008076">
    <property type="term" value="C:voltage-gated potassium channel complex"/>
    <property type="evidence" value="ECO:0007669"/>
    <property type="project" value="TreeGrafter"/>
</dbReference>
<dbReference type="OMA" id="SPDVHFT"/>
<dbReference type="RefSeq" id="XP_025022646.1">
    <property type="nucleotide sequence ID" value="XM_025166878.1"/>
</dbReference>
<dbReference type="GO" id="GO:0060307">
    <property type="term" value="P:regulation of ventricular cardiac muscle cell membrane repolarization"/>
    <property type="evidence" value="ECO:0007669"/>
    <property type="project" value="TreeGrafter"/>
</dbReference>
<dbReference type="GeneID" id="103060618"/>
<evidence type="ECO:0000256" key="6">
    <source>
        <dbReference type="SAM" id="Phobius"/>
    </source>
</evidence>
<evidence type="ECO:0000256" key="2">
    <source>
        <dbReference type="ARBA" id="ARBA00005688"/>
    </source>
</evidence>
<name>A0A9F5IS44_PYTBI</name>
<proteinExistence type="inferred from homology"/>
<gene>
    <name evidence="8" type="primary">KCNE4</name>
</gene>
<organism evidence="7 8">
    <name type="scientific">Python bivittatus</name>
    <name type="common">Burmese python</name>
    <name type="synonym">Python molurus bivittatus</name>
    <dbReference type="NCBI Taxonomy" id="176946"/>
    <lineage>
        <taxon>Eukaryota</taxon>
        <taxon>Metazoa</taxon>
        <taxon>Chordata</taxon>
        <taxon>Craniata</taxon>
        <taxon>Vertebrata</taxon>
        <taxon>Euteleostomi</taxon>
        <taxon>Lepidosauria</taxon>
        <taxon>Squamata</taxon>
        <taxon>Bifurcata</taxon>
        <taxon>Unidentata</taxon>
        <taxon>Episquamata</taxon>
        <taxon>Toxicofera</taxon>
        <taxon>Serpentes</taxon>
        <taxon>Henophidia</taxon>
        <taxon>Pythonidae</taxon>
        <taxon>Python</taxon>
    </lineage>
</organism>
<dbReference type="Pfam" id="PF02060">
    <property type="entry name" value="ISK_Channel"/>
    <property type="match status" value="1"/>
</dbReference>
<evidence type="ECO:0000313" key="7">
    <source>
        <dbReference type="Proteomes" id="UP000695026"/>
    </source>
</evidence>
<evidence type="ECO:0000256" key="5">
    <source>
        <dbReference type="ARBA" id="ARBA00023136"/>
    </source>
</evidence>
<keyword evidence="4 6" id="KW-1133">Transmembrane helix</keyword>
<dbReference type="GO" id="GO:0044325">
    <property type="term" value="F:transmembrane transporter binding"/>
    <property type="evidence" value="ECO:0007669"/>
    <property type="project" value="TreeGrafter"/>
</dbReference>
<evidence type="ECO:0000313" key="8">
    <source>
        <dbReference type="RefSeq" id="XP_025022646.1"/>
    </source>
</evidence>
<feature type="transmembrane region" description="Helical" evidence="6">
    <location>
        <begin position="62"/>
        <end position="83"/>
    </location>
</feature>
<evidence type="ECO:0000256" key="4">
    <source>
        <dbReference type="ARBA" id="ARBA00022989"/>
    </source>
</evidence>
<dbReference type="GO" id="GO:0005251">
    <property type="term" value="F:delayed rectifier potassium channel activity"/>
    <property type="evidence" value="ECO:0007669"/>
    <property type="project" value="TreeGrafter"/>
</dbReference>
<accession>A0A9F5IS44</accession>
<keyword evidence="3 6" id="KW-0812">Transmembrane</keyword>
<dbReference type="GO" id="GO:1902282">
    <property type="term" value="F:voltage-gated potassium channel activity involved in ventricular cardiac muscle cell action potential repolarization"/>
    <property type="evidence" value="ECO:0007669"/>
    <property type="project" value="TreeGrafter"/>
</dbReference>
<keyword evidence="5 6" id="KW-0472">Membrane</keyword>
<dbReference type="InterPro" id="IPR000369">
    <property type="entry name" value="K_chnl_KCNE"/>
</dbReference>
<dbReference type="PANTHER" id="PTHR15282">
    <property type="entry name" value="POTASSIUM VOLTAGE-GATED CHANNEL SUBFAMILY E MEMBER 1, 3"/>
    <property type="match status" value="1"/>
</dbReference>
<keyword evidence="7" id="KW-1185">Reference proteome</keyword>
<comment type="subcellular location">
    <subcellularLocation>
        <location evidence="1">Membrane</location>
        <topology evidence="1">Single-pass membrane protein</topology>
    </subcellularLocation>
</comment>
<dbReference type="PRINTS" id="PR00168">
    <property type="entry name" value="KCNECHANNEL"/>
</dbReference>
<protein>
    <submittedName>
        <fullName evidence="8">Potassium voltage-gated channel subfamily E member 4</fullName>
    </submittedName>
</protein>
<evidence type="ECO:0000256" key="3">
    <source>
        <dbReference type="ARBA" id="ARBA00022692"/>
    </source>
</evidence>
<dbReference type="AlphaFoldDB" id="A0A9F5IS44"/>
<comment type="similarity">
    <text evidence="2">Belongs to the potassium channel KCNE family.</text>
</comment>
<dbReference type="OrthoDB" id="6422957at2759"/>
<dbReference type="Proteomes" id="UP000695026">
    <property type="component" value="Unplaced"/>
</dbReference>
<evidence type="ECO:0000256" key="1">
    <source>
        <dbReference type="ARBA" id="ARBA00004167"/>
    </source>
</evidence>
<dbReference type="GO" id="GO:0086091">
    <property type="term" value="P:regulation of heart rate by cardiac conduction"/>
    <property type="evidence" value="ECO:0007669"/>
    <property type="project" value="TreeGrafter"/>
</dbReference>
<dbReference type="GO" id="GO:0097623">
    <property type="term" value="P:potassium ion export across plasma membrane"/>
    <property type="evidence" value="ECO:0007669"/>
    <property type="project" value="TreeGrafter"/>
</dbReference>
<dbReference type="KEGG" id="pbi:103060618"/>